<dbReference type="InterPro" id="IPR045055">
    <property type="entry name" value="DNA2/NAM7-like"/>
</dbReference>
<dbReference type="InterPro" id="IPR027417">
    <property type="entry name" value="P-loop_NTPase"/>
</dbReference>
<dbReference type="Pfam" id="PF13195">
    <property type="entry name" value="DUF4011"/>
    <property type="match status" value="1"/>
</dbReference>
<dbReference type="Proteomes" id="UP000240811">
    <property type="component" value="Unassembled WGS sequence"/>
</dbReference>
<feature type="domain" description="DNA2/NAM7 helicase-like C-terminal" evidence="3">
    <location>
        <begin position="1347"/>
        <end position="1530"/>
    </location>
</feature>
<dbReference type="Gene3D" id="3.40.960.10">
    <property type="entry name" value="VSR Endonuclease"/>
    <property type="match status" value="1"/>
</dbReference>
<dbReference type="PANTHER" id="PTHR10887:SF495">
    <property type="entry name" value="HELICASE SENATAXIN ISOFORM X1-RELATED"/>
    <property type="match status" value="1"/>
</dbReference>
<dbReference type="InterPro" id="IPR025103">
    <property type="entry name" value="DUF4011"/>
</dbReference>
<sequence length="1690" mass="194633">MATPKQSTDNIETIVIEGLDKARSKLLDITRRNRLLNFIHKPNSKILRFVDGLPNQICKKLLGNDDRESENILTLSYVPLPKEKDYPEIEDPKNLQYINAKDHAKKLGISTEWEAQIYTEFDAEKKHQDVKLQTLLYPDSLDTSVRRISSEAKSAIKETGANRLFLCLGFLKWSETNNSDVFSYAPLITIPIEIARRTRFADFYVKHNGEDIIDNICLKEKLKQFPIELPSFAEFNNNPEEYFSAITDILKNIKPEWKIKRYITIGFLSFSKMLMYLDLDPNRWPISNGISDSPHIINIFTGNHYGNSSNSGIADEFNIDSDTKLPKVDLVMDADSSQHSAIIDVLNGKNVVIEGPPGTGKSQTITNLIAACLEKGKKVLFVAEKLVALQVVRKRLNSVGLGDFCLELHSHKTNKKAIMADLKKWLYTNKDQNKEASSLVKEHLRNLNKKKQILIDYSSAMNSPFGEMKLTPHEIFWKAIVCRGELSNGYKSENFIAPKNIMDINYDIHSNHINIINGLVNKLHDYFDDEDVMRDHFWHGFNLSGHIDYTLQQDIFQKLQILGKAALKATEDLLELKRCGFECKDFANFKKVYSDLDLFVEDEFIDINLLDTLNSVDNVHHVLKIASDCLQNYINSLNNYSKLLDQYSIERGQIESFFEKVSVDEIELPTDQSFQAMQTNIDAIDHAVINFKRIQPLFIEGARYINIEDEKMSLEKLRSVKCVAEICEKIDKSILPYRNSVIEDAVDEHVLDKLLDEIVQLQSKQNCLDQYFNINNLPSLERLKEIKLVLDEKNWWSWFFPKWYKSLTSLRSFSKNKKEKDYNIASARVNELVHNQISIERLAKNSDYHSILTNLFQGIHTNQDHLKNIISFYKILRDNILGLPHGIKICTALKNTDRVIFDWLSKNKDVICDGFEKLDTANSLLLSKGEKSDSSLDMVVVLDKLKRNVSEFRKIKKNFDDIKLPMTINLGLLKEMNKLNESLKKAKSEFENDEVAQKLNLSLDKDVLENHKNLLDKLHNIAVKAAQNLPAVALKHVLCSEGFKYLQSIKKLVNSILIYLDAQKSLLLHIPDILNFKDFWHTQECNEEIMLNSIVKKLTEIDSNDLSFNKWCDITNSLAEAEKEGMYETIISFIKATDPQVLFSDYVPLYKYLTYNTLSDKVLHQNKILGSFSRFDHENTRNSFKLIDIELQKLNSQMLYHRISRKNIPNGSGGRSPKSYTDQHLILHEISKQRAHIPIRQLVKRAYGALTALKPCFMMGPLSVSKYLDPSNEKFDVLIMDEASQIKPENAISILARTNQVVVVGDSNQLPPTNFFEKTGDEGDNDDDFTPVEDSESILDVCKPLFQPIRRLRWHYRSQHQSLISFSNNHFYDGDLIIFPSPAEHSDSMGVKHIYVGDGIYSNQTNVKEAKFLVDDIMQMIKQYPKRTYGIVTLNSKQKIVIEDLIDSFRKKNSTFDNYMLQTEKTDEDLFVKSIENVQGDERDVIYISVTFGPNDSGVFHQKFGPINGKNGWRRLNVLFTRAKQHIRIFSSFYGKNIRVDDTKEQRGLRALRDYLQFAETGIDNHSHLTEKEPDSDFERAVGSFLIKERYEIVYQLGVAGYFVDIVVKHPENSNYIIAIECDGATYHSAKSARDRDRLREDNLRNLGWGNIHRIWSTDWFKNRKTEEARLLKAITTAIEANNNLSSKIR</sequence>
<evidence type="ECO:0000259" key="2">
    <source>
        <dbReference type="Pfam" id="PF13086"/>
    </source>
</evidence>
<protein>
    <recommendedName>
        <fullName evidence="7">RAP domain-containing protein</fullName>
    </recommendedName>
</protein>
<dbReference type="EMBL" id="PSQJ01000002">
    <property type="protein sequence ID" value="PTL86823.1"/>
    <property type="molecule type" value="Genomic_DNA"/>
</dbReference>
<keyword evidence="1" id="KW-0175">Coiled coil</keyword>
<dbReference type="InterPro" id="IPR041679">
    <property type="entry name" value="DNA2/NAM7-like_C"/>
</dbReference>
<dbReference type="Pfam" id="PF13086">
    <property type="entry name" value="AAA_11"/>
    <property type="match status" value="2"/>
</dbReference>
<evidence type="ECO:0000259" key="4">
    <source>
        <dbReference type="Pfam" id="PF18741"/>
    </source>
</evidence>
<dbReference type="GO" id="GO:0004386">
    <property type="term" value="F:helicase activity"/>
    <property type="evidence" value="ECO:0007669"/>
    <property type="project" value="InterPro"/>
</dbReference>
<evidence type="ECO:0008006" key="7">
    <source>
        <dbReference type="Google" id="ProtNLM"/>
    </source>
</evidence>
<dbReference type="PANTHER" id="PTHR10887">
    <property type="entry name" value="DNA2/NAM7 HELICASE FAMILY"/>
    <property type="match status" value="1"/>
</dbReference>
<feature type="domain" description="DNA2/NAM7 helicase helicase" evidence="2">
    <location>
        <begin position="1267"/>
        <end position="1314"/>
    </location>
</feature>
<dbReference type="Pfam" id="PF18741">
    <property type="entry name" value="MTES_1575"/>
    <property type="match status" value="1"/>
</dbReference>
<organism evidence="5 6">
    <name type="scientific">Candidatus Liberibacter europaeus</name>
    <dbReference type="NCBI Taxonomy" id="744859"/>
    <lineage>
        <taxon>Bacteria</taxon>
        <taxon>Pseudomonadati</taxon>
        <taxon>Pseudomonadota</taxon>
        <taxon>Alphaproteobacteria</taxon>
        <taxon>Hyphomicrobiales</taxon>
        <taxon>Rhizobiaceae</taxon>
        <taxon>Liberibacter</taxon>
    </lineage>
</organism>
<dbReference type="CDD" id="cd18808">
    <property type="entry name" value="SF1_C_Upf1"/>
    <property type="match status" value="1"/>
</dbReference>
<reference evidence="6" key="1">
    <citation type="submission" date="2018-02" db="EMBL/GenBank/DDBJ databases">
        <title>Genome sequence of Candidatus Liberibacter europaeus.</title>
        <authorList>
            <person name="Frampton R.A."/>
            <person name="Thompson S.M."/>
            <person name="David C."/>
            <person name="Addison S.M."/>
            <person name="Smith G.R."/>
        </authorList>
    </citation>
    <scope>NUCLEOTIDE SEQUENCE [LARGE SCALE GENOMIC DNA]</scope>
</reference>
<dbReference type="InterPro" id="IPR041677">
    <property type="entry name" value="DNA2/NAM7_AAA_11"/>
</dbReference>
<dbReference type="SUPFAM" id="SSF52980">
    <property type="entry name" value="Restriction endonuclease-like"/>
    <property type="match status" value="1"/>
</dbReference>
<feature type="domain" description="Restriction endonuclease type II-like" evidence="4">
    <location>
        <begin position="1578"/>
        <end position="1675"/>
    </location>
</feature>
<dbReference type="Gene3D" id="3.40.50.300">
    <property type="entry name" value="P-loop containing nucleotide triphosphate hydrolases"/>
    <property type="match status" value="3"/>
</dbReference>
<evidence type="ECO:0000313" key="5">
    <source>
        <dbReference type="EMBL" id="PTL86823.1"/>
    </source>
</evidence>
<dbReference type="InterPro" id="IPR047187">
    <property type="entry name" value="SF1_C_Upf1"/>
</dbReference>
<dbReference type="InterPro" id="IPR049468">
    <property type="entry name" value="Restrct_endonuc-II-like_dom"/>
</dbReference>
<accession>A0A2T4VYH3</accession>
<feature type="coiled-coil region" evidence="1">
    <location>
        <begin position="969"/>
        <end position="996"/>
    </location>
</feature>
<proteinExistence type="predicted"/>
<dbReference type="SUPFAM" id="SSF52540">
    <property type="entry name" value="P-loop containing nucleoside triphosphate hydrolases"/>
    <property type="match status" value="2"/>
</dbReference>
<evidence type="ECO:0000313" key="6">
    <source>
        <dbReference type="Proteomes" id="UP000240811"/>
    </source>
</evidence>
<dbReference type="Pfam" id="PF13087">
    <property type="entry name" value="AAA_12"/>
    <property type="match status" value="1"/>
</dbReference>
<name>A0A2T4VYH3_9HYPH</name>
<gene>
    <name evidence="5" type="ORF">C4617_03245</name>
</gene>
<evidence type="ECO:0000259" key="3">
    <source>
        <dbReference type="Pfam" id="PF13087"/>
    </source>
</evidence>
<dbReference type="InterPro" id="IPR011335">
    <property type="entry name" value="Restrct_endonuc-II-like"/>
</dbReference>
<dbReference type="FunFam" id="3.40.960.10:FF:000002">
    <property type="entry name" value="DNA helicase related protein"/>
    <property type="match status" value="1"/>
</dbReference>
<feature type="domain" description="DNA2/NAM7 helicase helicase" evidence="2">
    <location>
        <begin position="335"/>
        <end position="398"/>
    </location>
</feature>
<evidence type="ECO:0000256" key="1">
    <source>
        <dbReference type="SAM" id="Coils"/>
    </source>
</evidence>
<comment type="caution">
    <text evidence="5">The sequence shown here is derived from an EMBL/GenBank/DDBJ whole genome shotgun (WGS) entry which is preliminary data.</text>
</comment>